<evidence type="ECO:0000313" key="3">
    <source>
        <dbReference type="Proteomes" id="UP000178082"/>
    </source>
</evidence>
<evidence type="ECO:0000313" key="2">
    <source>
        <dbReference type="EMBL" id="OGL54174.1"/>
    </source>
</evidence>
<organism evidence="2 3">
    <name type="scientific">Candidatus Schekmanbacteria bacterium RIFCSPLOWO2_12_FULL_38_15</name>
    <dbReference type="NCBI Taxonomy" id="1817883"/>
    <lineage>
        <taxon>Bacteria</taxon>
        <taxon>Candidatus Schekmaniibacteriota</taxon>
    </lineage>
</organism>
<evidence type="ECO:0000259" key="1">
    <source>
        <dbReference type="SMART" id="SM00842"/>
    </source>
</evidence>
<accession>A0A1F7SLU2</accession>
<dbReference type="SUPFAM" id="SSF53067">
    <property type="entry name" value="Actin-like ATPase domain"/>
    <property type="match status" value="2"/>
</dbReference>
<dbReference type="InterPro" id="IPR050696">
    <property type="entry name" value="FtsA/MreB"/>
</dbReference>
<dbReference type="STRING" id="1817883.A3G31_05275"/>
<comment type="caution">
    <text evidence="2">The sequence shown here is derived from an EMBL/GenBank/DDBJ whole genome shotgun (WGS) entry which is preliminary data.</text>
</comment>
<dbReference type="Pfam" id="PF11104">
    <property type="entry name" value="PilM_2"/>
    <property type="match status" value="1"/>
</dbReference>
<dbReference type="PANTHER" id="PTHR32432:SF3">
    <property type="entry name" value="ETHANOLAMINE UTILIZATION PROTEIN EUTJ"/>
    <property type="match status" value="1"/>
</dbReference>
<dbReference type="GO" id="GO:0051301">
    <property type="term" value="P:cell division"/>
    <property type="evidence" value="ECO:0007669"/>
    <property type="project" value="InterPro"/>
</dbReference>
<dbReference type="Gene3D" id="3.30.1490.300">
    <property type="match status" value="1"/>
</dbReference>
<dbReference type="SMART" id="SM00842">
    <property type="entry name" value="FtsA"/>
    <property type="match status" value="1"/>
</dbReference>
<name>A0A1F7SLU2_9BACT</name>
<protein>
    <recommendedName>
        <fullName evidence="1">SHS2 domain-containing protein</fullName>
    </recommendedName>
</protein>
<dbReference type="PIRSF" id="PIRSF019169">
    <property type="entry name" value="PilM"/>
    <property type="match status" value="1"/>
</dbReference>
<dbReference type="Gene3D" id="3.30.420.40">
    <property type="match status" value="2"/>
</dbReference>
<reference evidence="2 3" key="1">
    <citation type="journal article" date="2016" name="Nat. Commun.">
        <title>Thousands of microbial genomes shed light on interconnected biogeochemical processes in an aquifer system.</title>
        <authorList>
            <person name="Anantharaman K."/>
            <person name="Brown C.T."/>
            <person name="Hug L.A."/>
            <person name="Sharon I."/>
            <person name="Castelle C.J."/>
            <person name="Probst A.J."/>
            <person name="Thomas B.C."/>
            <person name="Singh A."/>
            <person name="Wilkins M.J."/>
            <person name="Karaoz U."/>
            <person name="Brodie E.L."/>
            <person name="Williams K.H."/>
            <person name="Hubbard S.S."/>
            <person name="Banfield J.F."/>
        </authorList>
    </citation>
    <scope>NUCLEOTIDE SEQUENCE [LARGE SCALE GENOMIC DNA]</scope>
</reference>
<dbReference type="InterPro" id="IPR043129">
    <property type="entry name" value="ATPase_NBD"/>
</dbReference>
<dbReference type="NCBIfam" id="TIGR01175">
    <property type="entry name" value="pilM"/>
    <property type="match status" value="1"/>
</dbReference>
<dbReference type="AlphaFoldDB" id="A0A1F7SLU2"/>
<dbReference type="EMBL" id="MGDI01000016">
    <property type="protein sequence ID" value="OGL54174.1"/>
    <property type="molecule type" value="Genomic_DNA"/>
</dbReference>
<dbReference type="InterPro" id="IPR003494">
    <property type="entry name" value="SHS2_FtsA"/>
</dbReference>
<dbReference type="Proteomes" id="UP000178082">
    <property type="component" value="Unassembled WGS sequence"/>
</dbReference>
<feature type="domain" description="SHS2" evidence="1">
    <location>
        <begin position="8"/>
        <end position="170"/>
    </location>
</feature>
<proteinExistence type="predicted"/>
<sequence length="348" mass="38305">MLFSEKQVVGLDIGSSLIKAFQIAETKKGFRLLKFAVKDVVPDAIVDGAIMDSASVVQAIKEILKEMKIKKSLVSTAIAGHSVIVKRINVNKMTEDELREAISLEAEQYIPFGIDDVNMDFHIIGDSKAIEGQMEIILAAAKKEQINEYSNLIRETGLMPVIVDLAAFALQNCYEANYEEEDGKTIAIVSIGASSINTNILKNRISSFVRDIPLGGKQYTEAIQKELQLSFSEAEKLKKSSSPQGGVPPEIEGILNGVSEEICQEIKRSFDFFKTQTSEADVDKIYLCGGSSKVFGLDKILSSRIGIEVSMLDPFRRVKIDEKSKDFQLLKEIAPMSGIGVGLAIRKF</sequence>
<dbReference type="CDD" id="cd24049">
    <property type="entry name" value="ASKHA_NBD_PilM"/>
    <property type="match status" value="1"/>
</dbReference>
<dbReference type="PANTHER" id="PTHR32432">
    <property type="entry name" value="CELL DIVISION PROTEIN FTSA-RELATED"/>
    <property type="match status" value="1"/>
</dbReference>
<gene>
    <name evidence="2" type="ORF">A3G31_05275</name>
</gene>
<dbReference type="InterPro" id="IPR005883">
    <property type="entry name" value="PilM"/>
</dbReference>